<proteinExistence type="predicted"/>
<reference evidence="4" key="1">
    <citation type="submission" date="2025-08" db="UniProtKB">
        <authorList>
            <consortium name="RefSeq"/>
        </authorList>
    </citation>
    <scope>IDENTIFICATION</scope>
</reference>
<evidence type="ECO:0000313" key="3">
    <source>
        <dbReference type="Proteomes" id="UP001165740"/>
    </source>
</evidence>
<dbReference type="Proteomes" id="UP001165740">
    <property type="component" value="Chromosome 3"/>
</dbReference>
<feature type="compositionally biased region" description="Low complexity" evidence="2">
    <location>
        <begin position="88"/>
        <end position="107"/>
    </location>
</feature>
<protein>
    <submittedName>
        <fullName evidence="4">Uncharacterized protein LOC129925245 isoform X1</fullName>
    </submittedName>
</protein>
<feature type="coiled-coil region" evidence="1">
    <location>
        <begin position="707"/>
        <end position="734"/>
    </location>
</feature>
<dbReference type="OMA" id="QSYPKNV"/>
<dbReference type="OrthoDB" id="6152995at2759"/>
<accession>A0A9W3A041</accession>
<evidence type="ECO:0000256" key="2">
    <source>
        <dbReference type="SAM" id="MobiDB-lite"/>
    </source>
</evidence>
<feature type="region of interest" description="Disordered" evidence="2">
    <location>
        <begin position="88"/>
        <end position="110"/>
    </location>
</feature>
<sequence>MGKCYFSNQWLEKIEYKLWLQSYPKNVRNAVCRICKKTFDVSNMGEHALKSHAKGLNHKREVDRIQKVEEGKIPVMVDYFTTFRKSTSSHASTEPSSLANSPTTSSSKKPLLATGDSVLTAEVLHCLNLVEKHHSFNSSNSSSDLYKKMFPDSAIASGFSCSERKAAYMSTFGISPYLAELQRKAVLSEKDYVLLFDETLNGPLQSKQLDVHVRYWNGSSITTRYHMSYFLGHSRADDLLDKLRESSRFFNRGGLLQLSMDGPNVNWKVFDIFQAELMQESSVKLLNVGSCGLHIVHNSFKAGHSATSWDIGSWLSALHWLFKDSPARREDFINLTGTSTFALRFCGHRWLENVPTIQRALQIWPAVKVFLNKIKGDKSKEPTCKSYKNLVDFAADALLEAKAQIFLSIAQELQPFLTKYQTDSPMMPFIAEDLFTTIKSLLRRILQAETLSKLKSPRDLIALDLKSKDIFLAYSKIEIGIASSKVLQKIKATDLQIMTLKNECRQFISSLVSKLLDKSPVMIRLVQKLSCLNPSLMASSPQQAASRFRDLLIILGDSGRISLNECDQIYNKFVKCLEALEENNVKPKFELFHPATERLDDFLYNNFKPLDTALWGVLRPLLLLSHGQATVERGFSHNKEVMIENMHEETLIAQRRICDFLKVNGGVLDVAITKPLLTAAASGRQNYNQYLEKQKTKKAEMAKSLKRKRHDDELSDLKAKRKKLMEEEKFLRSSADKYADEAEAKQNFKLLSKSNDMRHEAKVKSAELVVLERTIQSKLQKLLDC</sequence>
<keyword evidence="3" id="KW-1185">Reference proteome</keyword>
<evidence type="ECO:0000256" key="1">
    <source>
        <dbReference type="SAM" id="Coils"/>
    </source>
</evidence>
<organism evidence="3 4">
    <name type="scientific">Biomphalaria glabrata</name>
    <name type="common">Bloodfluke planorb</name>
    <name type="synonym">Freshwater snail</name>
    <dbReference type="NCBI Taxonomy" id="6526"/>
    <lineage>
        <taxon>Eukaryota</taxon>
        <taxon>Metazoa</taxon>
        <taxon>Spiralia</taxon>
        <taxon>Lophotrochozoa</taxon>
        <taxon>Mollusca</taxon>
        <taxon>Gastropoda</taxon>
        <taxon>Heterobranchia</taxon>
        <taxon>Euthyneura</taxon>
        <taxon>Panpulmonata</taxon>
        <taxon>Hygrophila</taxon>
        <taxon>Lymnaeoidea</taxon>
        <taxon>Planorbidae</taxon>
        <taxon>Biomphalaria</taxon>
    </lineage>
</organism>
<name>A0A9W3A041_BIOGL</name>
<gene>
    <name evidence="4" type="primary">LOC129925245</name>
</gene>
<dbReference type="GeneID" id="129925245"/>
<evidence type="ECO:0000313" key="4">
    <source>
        <dbReference type="RefSeq" id="XP_055880558.1"/>
    </source>
</evidence>
<dbReference type="PANTHER" id="PTHR37162">
    <property type="entry name" value="HAT FAMILY DIMERISATION DOMAINCONTAINING PROTEIN-RELATED"/>
    <property type="match status" value="1"/>
</dbReference>
<dbReference type="PANTHER" id="PTHR37162:SF11">
    <property type="match status" value="1"/>
</dbReference>
<keyword evidence="1" id="KW-0175">Coiled coil</keyword>
<dbReference type="RefSeq" id="XP_055880558.1">
    <property type="nucleotide sequence ID" value="XM_056024583.1"/>
</dbReference>
<dbReference type="AlphaFoldDB" id="A0A9W3A041"/>